<evidence type="ECO:0000313" key="3">
    <source>
        <dbReference type="EMBL" id="TFH89123.1"/>
    </source>
</evidence>
<dbReference type="Pfam" id="PF01327">
    <property type="entry name" value="Pep_deformylase"/>
    <property type="match status" value="1"/>
</dbReference>
<comment type="caution">
    <text evidence="3">The sequence shown here is derived from an EMBL/GenBank/DDBJ whole genome shotgun (WGS) entry which is preliminary data.</text>
</comment>
<gene>
    <name evidence="3" type="ORF">ELS82_23985</name>
    <name evidence="2" type="ORF">ELS82_24240</name>
</gene>
<keyword evidence="4" id="KW-1185">Reference proteome</keyword>
<dbReference type="InterPro" id="IPR036821">
    <property type="entry name" value="Peptide_deformylase_sf"/>
</dbReference>
<dbReference type="Gene3D" id="3.90.45.10">
    <property type="entry name" value="Peptide deformylase"/>
    <property type="match status" value="1"/>
</dbReference>
<name>A0A4Y8W931_9VIBR</name>
<dbReference type="Proteomes" id="UP000297753">
    <property type="component" value="Unassembled WGS sequence"/>
</dbReference>
<dbReference type="GO" id="GO:0042586">
    <property type="term" value="F:peptide deformylase activity"/>
    <property type="evidence" value="ECO:0007669"/>
    <property type="project" value="InterPro"/>
</dbReference>
<protein>
    <submittedName>
        <fullName evidence="3">Peptide deformylase</fullName>
    </submittedName>
</protein>
<dbReference type="AlphaFoldDB" id="A0A4Y8W931"/>
<evidence type="ECO:0000313" key="2">
    <source>
        <dbReference type="EMBL" id="TFH89078.1"/>
    </source>
</evidence>
<sequence length="38" mass="4281">MAVLEILTAPDPRLKVKAEKVRDITTVQTLIDDMLETL</sequence>
<proteinExistence type="inferred from homology"/>
<comment type="similarity">
    <text evidence="1">Belongs to the polypeptide deformylase family.</text>
</comment>
<dbReference type="SUPFAM" id="SSF56420">
    <property type="entry name" value="Peptide deformylase"/>
    <property type="match status" value="1"/>
</dbReference>
<dbReference type="EMBL" id="SATR01000114">
    <property type="protein sequence ID" value="TFH89123.1"/>
    <property type="molecule type" value="Genomic_DNA"/>
</dbReference>
<feature type="non-terminal residue" evidence="3">
    <location>
        <position position="38"/>
    </location>
</feature>
<dbReference type="RefSeq" id="WP_341867200.1">
    <property type="nucleotide sequence ID" value="NZ_SATR01000114.1"/>
</dbReference>
<accession>A0A4Y8W931</accession>
<organism evidence="3 4">
    <name type="scientific">Vibrio ouci</name>
    <dbReference type="NCBI Taxonomy" id="2499078"/>
    <lineage>
        <taxon>Bacteria</taxon>
        <taxon>Pseudomonadati</taxon>
        <taxon>Pseudomonadota</taxon>
        <taxon>Gammaproteobacteria</taxon>
        <taxon>Vibrionales</taxon>
        <taxon>Vibrionaceae</taxon>
        <taxon>Vibrio</taxon>
    </lineage>
</organism>
<evidence type="ECO:0000313" key="4">
    <source>
        <dbReference type="Proteomes" id="UP000297753"/>
    </source>
</evidence>
<dbReference type="EMBL" id="SATR01000127">
    <property type="protein sequence ID" value="TFH89078.1"/>
    <property type="molecule type" value="Genomic_DNA"/>
</dbReference>
<reference evidence="3 4" key="1">
    <citation type="submission" date="2019-01" db="EMBL/GenBank/DDBJ databases">
        <title>Vibrio BEI176 sp. nov, a marine bacterium isolated from China: eastern marignal seas.</title>
        <authorList>
            <person name="Li B."/>
        </authorList>
    </citation>
    <scope>NUCLEOTIDE SEQUENCE [LARGE SCALE GENOMIC DNA]</scope>
    <source>
        <strain evidence="3 4">BEI176</strain>
    </source>
</reference>
<evidence type="ECO:0000256" key="1">
    <source>
        <dbReference type="ARBA" id="ARBA00010759"/>
    </source>
</evidence>
<dbReference type="InterPro" id="IPR023635">
    <property type="entry name" value="Peptide_deformylase"/>
</dbReference>